<organism evidence="1 2">
    <name type="scientific">Colletotrichum truncatum</name>
    <name type="common">Anthracnose fungus</name>
    <name type="synonym">Colletotrichum capsici</name>
    <dbReference type="NCBI Taxonomy" id="5467"/>
    <lineage>
        <taxon>Eukaryota</taxon>
        <taxon>Fungi</taxon>
        <taxon>Dikarya</taxon>
        <taxon>Ascomycota</taxon>
        <taxon>Pezizomycotina</taxon>
        <taxon>Sordariomycetes</taxon>
        <taxon>Hypocreomycetidae</taxon>
        <taxon>Glomerellales</taxon>
        <taxon>Glomerellaceae</taxon>
        <taxon>Colletotrichum</taxon>
        <taxon>Colletotrichum truncatum species complex</taxon>
    </lineage>
</organism>
<sequence>MLSKSLLVALAGLTSLTFADDEQALLTPQRFSGALLNKDVAFLLPGTGSPLVAFGAVSASCDIGEKGCDGKCIPTTGSCCGIGTGGYCELGKYCVTGGCCPIGKTCSGSASGCSAGKVSCNGYCIPSGTVCCSDGGYCNAGETCTANGYCSKGGGGGGGSGTCDVGKERCGTGCMPTGQTCCTTYYCDSDQTCAGDKKCRNPGSGGGGGGGGGCASGQTSCGTGCMPTGNVCCESYYCLTGQTCVGDKKCRNPSGGGGGGGGGGSGGGCAAGQTACGTGCMPTGNVCCSTYYCLTGQTCYGDNKCRNPGTGGGGGGGGGGGSGDSSTALLPTSIVAEDTPTFTFNNFPTSTDPVREDVPTTTSSSTSSSARFSSIAPGPSTTVAVAGTGAARGGIQVDGVVLVAGLLAAAPLVI</sequence>
<name>A0ACC3ZCV7_COLTU</name>
<proteinExistence type="predicted"/>
<evidence type="ECO:0000313" key="1">
    <source>
        <dbReference type="EMBL" id="KAL0941945.1"/>
    </source>
</evidence>
<evidence type="ECO:0000313" key="2">
    <source>
        <dbReference type="Proteomes" id="UP000805649"/>
    </source>
</evidence>
<dbReference type="EMBL" id="VUJX02000002">
    <property type="protein sequence ID" value="KAL0941945.1"/>
    <property type="molecule type" value="Genomic_DNA"/>
</dbReference>
<gene>
    <name evidence="1" type="ORF">CTRU02_204709</name>
</gene>
<accession>A0ACC3ZCV7</accession>
<keyword evidence="2" id="KW-1185">Reference proteome</keyword>
<reference evidence="1 2" key="1">
    <citation type="journal article" date="2020" name="Phytopathology">
        <title>Genome Sequence Resources of Colletotrichum truncatum, C. plurivorum, C. musicola, and C. sojae: Four Species Pathogenic to Soybean (Glycine max).</title>
        <authorList>
            <person name="Rogerio F."/>
            <person name="Boufleur T.R."/>
            <person name="Ciampi-Guillardi M."/>
            <person name="Sukno S.A."/>
            <person name="Thon M.R."/>
            <person name="Massola Junior N.S."/>
            <person name="Baroncelli R."/>
        </authorList>
    </citation>
    <scope>NUCLEOTIDE SEQUENCE [LARGE SCALE GENOMIC DNA]</scope>
    <source>
        <strain evidence="1 2">CMES1059</strain>
    </source>
</reference>
<protein>
    <submittedName>
        <fullName evidence="1">Uncharacterized protein</fullName>
    </submittedName>
</protein>
<dbReference type="Proteomes" id="UP000805649">
    <property type="component" value="Unassembled WGS sequence"/>
</dbReference>
<comment type="caution">
    <text evidence="1">The sequence shown here is derived from an EMBL/GenBank/DDBJ whole genome shotgun (WGS) entry which is preliminary data.</text>
</comment>